<dbReference type="InterPro" id="IPR007146">
    <property type="entry name" value="Sas10/Utp3/C1D"/>
</dbReference>
<evidence type="ECO:0000256" key="1">
    <source>
        <dbReference type="SAM" id="MobiDB-lite"/>
    </source>
</evidence>
<evidence type="ECO:0008006" key="4">
    <source>
        <dbReference type="Google" id="ProtNLM"/>
    </source>
</evidence>
<feature type="compositionally biased region" description="Polar residues" evidence="1">
    <location>
        <begin position="75"/>
        <end position="93"/>
    </location>
</feature>
<reference evidence="2 3" key="1">
    <citation type="submission" date="2014-04" db="EMBL/GenBank/DDBJ databases">
        <authorList>
            <consortium name="DOE Joint Genome Institute"/>
            <person name="Kuo A."/>
            <person name="Kohler A."/>
            <person name="Nagy L.G."/>
            <person name="Floudas D."/>
            <person name="Copeland A."/>
            <person name="Barry K.W."/>
            <person name="Cichocki N."/>
            <person name="Veneault-Fourrey C."/>
            <person name="LaButti K."/>
            <person name="Lindquist E.A."/>
            <person name="Lipzen A."/>
            <person name="Lundell T."/>
            <person name="Morin E."/>
            <person name="Murat C."/>
            <person name="Sun H."/>
            <person name="Tunlid A."/>
            <person name="Henrissat B."/>
            <person name="Grigoriev I.V."/>
            <person name="Hibbett D.S."/>
            <person name="Martin F."/>
            <person name="Nordberg H.P."/>
            <person name="Cantor M.N."/>
            <person name="Hua S.X."/>
        </authorList>
    </citation>
    <scope>NUCLEOTIDE SEQUENCE [LARGE SCALE GENOMIC DNA]</scope>
    <source>
        <strain evidence="2 3">LaAM-08-1</strain>
    </source>
</reference>
<feature type="region of interest" description="Disordered" evidence="1">
    <location>
        <begin position="263"/>
        <end position="375"/>
    </location>
</feature>
<dbReference type="STRING" id="1095629.A0A0C9YEP6"/>
<organism evidence="2 3">
    <name type="scientific">Laccaria amethystina LaAM-08-1</name>
    <dbReference type="NCBI Taxonomy" id="1095629"/>
    <lineage>
        <taxon>Eukaryota</taxon>
        <taxon>Fungi</taxon>
        <taxon>Dikarya</taxon>
        <taxon>Basidiomycota</taxon>
        <taxon>Agaricomycotina</taxon>
        <taxon>Agaricomycetes</taxon>
        <taxon>Agaricomycetidae</taxon>
        <taxon>Agaricales</taxon>
        <taxon>Agaricineae</taxon>
        <taxon>Hydnangiaceae</taxon>
        <taxon>Laccaria</taxon>
    </lineage>
</organism>
<dbReference type="OrthoDB" id="203440at2759"/>
<accession>A0A0C9YEP6</accession>
<dbReference type="EMBL" id="KN838552">
    <property type="protein sequence ID" value="KIK06568.1"/>
    <property type="molecule type" value="Genomic_DNA"/>
</dbReference>
<dbReference type="HOGENOM" id="CLU_031901_3_0_1"/>
<dbReference type="GO" id="GO:0032040">
    <property type="term" value="C:small-subunit processome"/>
    <property type="evidence" value="ECO:0007669"/>
    <property type="project" value="TreeGrafter"/>
</dbReference>
<name>A0A0C9YEP6_9AGAR</name>
<proteinExistence type="predicted"/>
<evidence type="ECO:0000313" key="2">
    <source>
        <dbReference type="EMBL" id="KIK06568.1"/>
    </source>
</evidence>
<feature type="compositionally biased region" description="Basic residues" evidence="1">
    <location>
        <begin position="366"/>
        <end position="375"/>
    </location>
</feature>
<dbReference type="PANTHER" id="PTHR13237">
    <property type="entry name" value="SOMETHING ABOUT SILENCING PROTEIN 10-RELATED"/>
    <property type="match status" value="1"/>
</dbReference>
<sequence length="375" mass="41614">MDCDDRALHLCQVLETMLTALSSAREALSSLDNQEQNLNVKDGISLLSLKHHTMLSYMRSLALVSSHRVLGHSLSSRTMPTQPFSTTTRTPRGNSAGDLVDSMIEGRIVLEKIGALESRMRYQIEKLLKTAEDSGKKDNTFDDPLVFRPNPQNLMSKQGEQEDAESHPESFSRNDSTPTGDGIYRPPRLAPVPYVEKSKSEKRRDRPPVPSALATLSADPSRPHLETTSGLGGIPALASGRASYLKRLKDFEEENFSRLIMKKSDAKRRARDEEDLALGGNLAGGGGRRRAGGLADEFGDVLRSVDRVSGRGQGDGYEELRRKGKKEDVLSRSRRTGGLKRHEEADGGDEPQPRKRSRFELEAKIAKKKLGKRRR</sequence>
<protein>
    <recommendedName>
        <fullName evidence="4">Neuroguidin</fullName>
    </recommendedName>
</protein>
<feature type="region of interest" description="Disordered" evidence="1">
    <location>
        <begin position="75"/>
        <end position="98"/>
    </location>
</feature>
<feature type="compositionally biased region" description="Basic and acidic residues" evidence="1">
    <location>
        <begin position="318"/>
        <end position="331"/>
    </location>
</feature>
<dbReference type="PANTHER" id="PTHR13237:SF9">
    <property type="entry name" value="NEUROGUIDIN"/>
    <property type="match status" value="1"/>
</dbReference>
<feature type="compositionally biased region" description="Basic and acidic residues" evidence="1">
    <location>
        <begin position="196"/>
        <end position="207"/>
    </location>
</feature>
<gene>
    <name evidence="2" type="ORF">K443DRAFT_674226</name>
</gene>
<keyword evidence="3" id="KW-1185">Reference proteome</keyword>
<dbReference type="GO" id="GO:0000462">
    <property type="term" value="P:maturation of SSU-rRNA from tricistronic rRNA transcript (SSU-rRNA, 5.8S rRNA, LSU-rRNA)"/>
    <property type="evidence" value="ECO:0007669"/>
    <property type="project" value="TreeGrafter"/>
</dbReference>
<reference evidence="3" key="2">
    <citation type="submission" date="2015-01" db="EMBL/GenBank/DDBJ databases">
        <title>Evolutionary Origins and Diversification of the Mycorrhizal Mutualists.</title>
        <authorList>
            <consortium name="DOE Joint Genome Institute"/>
            <consortium name="Mycorrhizal Genomics Consortium"/>
            <person name="Kohler A."/>
            <person name="Kuo A."/>
            <person name="Nagy L.G."/>
            <person name="Floudas D."/>
            <person name="Copeland A."/>
            <person name="Barry K.W."/>
            <person name="Cichocki N."/>
            <person name="Veneault-Fourrey C."/>
            <person name="LaButti K."/>
            <person name="Lindquist E.A."/>
            <person name="Lipzen A."/>
            <person name="Lundell T."/>
            <person name="Morin E."/>
            <person name="Murat C."/>
            <person name="Riley R."/>
            <person name="Ohm R."/>
            <person name="Sun H."/>
            <person name="Tunlid A."/>
            <person name="Henrissat B."/>
            <person name="Grigoriev I.V."/>
            <person name="Hibbett D.S."/>
            <person name="Martin F."/>
        </authorList>
    </citation>
    <scope>NUCLEOTIDE SEQUENCE [LARGE SCALE GENOMIC DNA]</scope>
    <source>
        <strain evidence="3">LaAM-08-1</strain>
    </source>
</reference>
<feature type="region of interest" description="Disordered" evidence="1">
    <location>
        <begin position="134"/>
        <end position="236"/>
    </location>
</feature>
<evidence type="ECO:0000313" key="3">
    <source>
        <dbReference type="Proteomes" id="UP000054477"/>
    </source>
</evidence>
<dbReference type="Pfam" id="PF04000">
    <property type="entry name" value="Sas10_Utp3"/>
    <property type="match status" value="1"/>
</dbReference>
<dbReference type="AlphaFoldDB" id="A0A0C9YEP6"/>
<dbReference type="Proteomes" id="UP000054477">
    <property type="component" value="Unassembled WGS sequence"/>
</dbReference>